<dbReference type="Ensembl" id="ENSCSAVT00000007948.1">
    <property type="protein sequence ID" value="ENSCSAVP00000007843.1"/>
    <property type="gene ID" value="ENSCSAVG00000004688.1"/>
</dbReference>
<reference evidence="3" key="1">
    <citation type="submission" date="2003-08" db="EMBL/GenBank/DDBJ databases">
        <authorList>
            <person name="Birren B."/>
            <person name="Nusbaum C."/>
            <person name="Abebe A."/>
            <person name="Abouelleil A."/>
            <person name="Adekoya E."/>
            <person name="Ait-zahra M."/>
            <person name="Allen N."/>
            <person name="Allen T."/>
            <person name="An P."/>
            <person name="Anderson M."/>
            <person name="Anderson S."/>
            <person name="Arachchi H."/>
            <person name="Armbruster J."/>
            <person name="Bachantsang P."/>
            <person name="Baldwin J."/>
            <person name="Barry A."/>
            <person name="Bayul T."/>
            <person name="Blitshsteyn B."/>
            <person name="Bloom T."/>
            <person name="Blye J."/>
            <person name="Boguslavskiy L."/>
            <person name="Borowsky M."/>
            <person name="Boukhgalter B."/>
            <person name="Brunache A."/>
            <person name="Butler J."/>
            <person name="Calixte N."/>
            <person name="Calvo S."/>
            <person name="Camarata J."/>
            <person name="Campo K."/>
            <person name="Chang J."/>
            <person name="Cheshatsang Y."/>
            <person name="Citroen M."/>
            <person name="Collymore A."/>
            <person name="Considine T."/>
            <person name="Cook A."/>
            <person name="Cooke P."/>
            <person name="Corum B."/>
            <person name="Cuomo C."/>
            <person name="David R."/>
            <person name="Dawoe T."/>
            <person name="Degray S."/>
            <person name="Dodge S."/>
            <person name="Dooley K."/>
            <person name="Dorje P."/>
            <person name="Dorjee K."/>
            <person name="Dorris L."/>
            <person name="Duffey N."/>
            <person name="Dupes A."/>
            <person name="Elkins T."/>
            <person name="Engels R."/>
            <person name="Erickson J."/>
            <person name="Farina A."/>
            <person name="Faro S."/>
            <person name="Ferreira P."/>
            <person name="Fischer H."/>
            <person name="Fitzgerald M."/>
            <person name="Foley K."/>
            <person name="Gage D."/>
            <person name="Galagan J."/>
            <person name="Gearin G."/>
            <person name="Gnerre S."/>
            <person name="Gnirke A."/>
            <person name="Goyette A."/>
            <person name="Graham J."/>
            <person name="Grandbois E."/>
            <person name="Gyaltsen K."/>
            <person name="Hafez N."/>
            <person name="Hagopian D."/>
            <person name="Hagos B."/>
            <person name="Hall J."/>
            <person name="Hatcher B."/>
            <person name="Heller A."/>
            <person name="Higgins H."/>
            <person name="Honan T."/>
            <person name="Horn A."/>
            <person name="Houde N."/>
            <person name="Hughes L."/>
            <person name="Hulme W."/>
            <person name="Husby E."/>
            <person name="Iliev I."/>
            <person name="Jaffe D."/>
            <person name="Jones C."/>
            <person name="Kamal M."/>
            <person name="Kamat A."/>
            <person name="Kamvysselis M."/>
            <person name="Karlsson E."/>
            <person name="Kells C."/>
            <person name="Kieu A."/>
            <person name="Kisner P."/>
            <person name="Kodira C."/>
            <person name="Kulbokas E."/>
            <person name="Labutti K."/>
            <person name="Lama D."/>
            <person name="Landers T."/>
            <person name="Leger J."/>
            <person name="Levine S."/>
            <person name="Lewis D."/>
            <person name="Lewis T."/>
            <person name="Lindblad-toh K."/>
            <person name="Liu X."/>
            <person name="Lokyitsang T."/>
            <person name="Lokyitsang Y."/>
            <person name="Lucien O."/>
            <person name="Lui A."/>
            <person name="Ma L.J."/>
            <person name="Mabbitt R."/>
            <person name="Macdonald J."/>
            <person name="Maclean C."/>
            <person name="Major J."/>
            <person name="Manning J."/>
            <person name="Marabella R."/>
            <person name="Maru K."/>
            <person name="Matthews C."/>
            <person name="Mauceli E."/>
            <person name="Mccarthy M."/>
            <person name="Mcdonough S."/>
            <person name="Mcghee T."/>
            <person name="Meldrim J."/>
            <person name="Meneus L."/>
            <person name="Mesirov J."/>
            <person name="Mihalev A."/>
            <person name="Mihova T."/>
            <person name="Mikkelsen T."/>
            <person name="Mlenga V."/>
            <person name="Moru K."/>
            <person name="Mozes J."/>
            <person name="Mulrain L."/>
            <person name="Munson G."/>
            <person name="Naylor J."/>
            <person name="Newes C."/>
            <person name="Nguyen C."/>
            <person name="Nguyen N."/>
            <person name="Nguyen T."/>
            <person name="Nicol R."/>
            <person name="Nielsen C."/>
            <person name="Nizzari M."/>
            <person name="Norbu C."/>
            <person name="Norbu N."/>
            <person name="O'donnell P."/>
            <person name="Okoawo O."/>
            <person name="O'leary S."/>
            <person name="Omotosho B."/>
            <person name="O'neill K."/>
            <person name="Osman S."/>
            <person name="Parker S."/>
            <person name="Perrin D."/>
            <person name="Phunkhang P."/>
            <person name="Piqani B."/>
            <person name="Purcell S."/>
            <person name="Rachupka T."/>
            <person name="Ramasamy U."/>
            <person name="Rameau R."/>
            <person name="Ray V."/>
            <person name="Raymond C."/>
            <person name="Retta R."/>
            <person name="Richardson S."/>
            <person name="Rise C."/>
            <person name="Rodriguez J."/>
            <person name="Rogers J."/>
            <person name="Rogov P."/>
            <person name="Rutman M."/>
            <person name="Schupbach R."/>
            <person name="Seaman C."/>
            <person name="Settipalli S."/>
            <person name="Sharpe T."/>
            <person name="Sheridan J."/>
            <person name="Sherpa N."/>
            <person name="Shi J."/>
            <person name="Smirnov S."/>
            <person name="Smith C."/>
            <person name="Sougnez C."/>
            <person name="Spencer B."/>
            <person name="Stalker J."/>
            <person name="Stange-thomann N."/>
            <person name="Stavropoulos S."/>
            <person name="Stetson K."/>
            <person name="Stone C."/>
            <person name="Stone S."/>
            <person name="Stubbs M."/>
            <person name="Talamas J."/>
            <person name="Tchuinga P."/>
            <person name="Tenzing P."/>
            <person name="Tesfaye S."/>
            <person name="Theodore J."/>
            <person name="Thoulutsang Y."/>
            <person name="Topham K."/>
            <person name="Towey S."/>
            <person name="Tsamla T."/>
            <person name="Tsomo N."/>
            <person name="Vallee D."/>
            <person name="Vassiliev H."/>
            <person name="Venkataraman V."/>
            <person name="Vinson J."/>
            <person name="Vo A."/>
            <person name="Wade C."/>
            <person name="Wang S."/>
            <person name="Wangchuk T."/>
            <person name="Wangdi T."/>
            <person name="Whittaker C."/>
            <person name="Wilkinson J."/>
            <person name="Wu Y."/>
            <person name="Wyman D."/>
            <person name="Yadav S."/>
            <person name="Yang S."/>
            <person name="Yang X."/>
            <person name="Yeager S."/>
            <person name="Yee E."/>
            <person name="Young G."/>
            <person name="Zainoun J."/>
            <person name="Zembeck L."/>
            <person name="Zimmer A."/>
            <person name="Zody M."/>
            <person name="Lander E."/>
        </authorList>
    </citation>
    <scope>NUCLEOTIDE SEQUENCE [LARGE SCALE GENOMIC DNA]</scope>
</reference>
<protein>
    <submittedName>
        <fullName evidence="2">Uncharacterized protein</fullName>
    </submittedName>
</protein>
<dbReference type="HOGENOM" id="CLU_1859677_0_0_1"/>
<reference evidence="2" key="2">
    <citation type="submission" date="2025-08" db="UniProtKB">
        <authorList>
            <consortium name="Ensembl"/>
        </authorList>
    </citation>
    <scope>IDENTIFICATION</scope>
</reference>
<accession>H2YR83</accession>
<evidence type="ECO:0000313" key="3">
    <source>
        <dbReference type="Proteomes" id="UP000007875"/>
    </source>
</evidence>
<sequence>MQRSNNGGGNLPGSGLWPAPDMGVGAASKAYGGQPIYRYAINPNTPAPSHYKTGWGDPENPQHPAWSNSTSSGQSSTDQNRSFLGTEQWGREFRGSNMGYRTQLPRNKAHPPSHEPQIKGDLPVMSPTLGYQADSPQFTKALGLIFRRKNREIPHLHKVDR</sequence>
<feature type="region of interest" description="Disordered" evidence="1">
    <location>
        <begin position="1"/>
        <end position="119"/>
    </location>
</feature>
<evidence type="ECO:0000256" key="1">
    <source>
        <dbReference type="SAM" id="MobiDB-lite"/>
    </source>
</evidence>
<feature type="compositionally biased region" description="Low complexity" evidence="1">
    <location>
        <begin position="67"/>
        <end position="80"/>
    </location>
</feature>
<dbReference type="AlphaFoldDB" id="H2YR83"/>
<proteinExistence type="predicted"/>
<reference evidence="2" key="3">
    <citation type="submission" date="2025-09" db="UniProtKB">
        <authorList>
            <consortium name="Ensembl"/>
        </authorList>
    </citation>
    <scope>IDENTIFICATION</scope>
</reference>
<keyword evidence="3" id="KW-1185">Reference proteome</keyword>
<dbReference type="InParanoid" id="H2YR83"/>
<feature type="compositionally biased region" description="Gly residues" evidence="1">
    <location>
        <begin position="1"/>
        <end position="12"/>
    </location>
</feature>
<evidence type="ECO:0000313" key="2">
    <source>
        <dbReference type="Ensembl" id="ENSCSAVP00000007843.1"/>
    </source>
</evidence>
<organism evidence="2 3">
    <name type="scientific">Ciona savignyi</name>
    <name type="common">Pacific transparent sea squirt</name>
    <dbReference type="NCBI Taxonomy" id="51511"/>
    <lineage>
        <taxon>Eukaryota</taxon>
        <taxon>Metazoa</taxon>
        <taxon>Chordata</taxon>
        <taxon>Tunicata</taxon>
        <taxon>Ascidiacea</taxon>
        <taxon>Phlebobranchia</taxon>
        <taxon>Cionidae</taxon>
        <taxon>Ciona</taxon>
    </lineage>
</organism>
<dbReference type="Proteomes" id="UP000007875">
    <property type="component" value="Unassembled WGS sequence"/>
</dbReference>
<name>H2YR83_CIOSA</name>